<protein>
    <submittedName>
        <fullName evidence="2">GNAT family N-acetyltransferase</fullName>
    </submittedName>
</protein>
<dbReference type="GO" id="GO:0016747">
    <property type="term" value="F:acyltransferase activity, transferring groups other than amino-acyl groups"/>
    <property type="evidence" value="ECO:0007669"/>
    <property type="project" value="InterPro"/>
</dbReference>
<dbReference type="PANTHER" id="PTHR43617">
    <property type="entry name" value="L-AMINO ACID N-ACETYLTRANSFERASE"/>
    <property type="match status" value="1"/>
</dbReference>
<dbReference type="Proteomes" id="UP000444318">
    <property type="component" value="Unassembled WGS sequence"/>
</dbReference>
<dbReference type="InterPro" id="IPR050276">
    <property type="entry name" value="MshD_Acetyltransferase"/>
</dbReference>
<dbReference type="AlphaFoldDB" id="A0A843SHI6"/>
<evidence type="ECO:0000313" key="3">
    <source>
        <dbReference type="Proteomes" id="UP000444318"/>
    </source>
</evidence>
<evidence type="ECO:0000259" key="1">
    <source>
        <dbReference type="PROSITE" id="PS51186"/>
    </source>
</evidence>
<dbReference type="Gene3D" id="3.40.630.30">
    <property type="match status" value="1"/>
</dbReference>
<name>A0A843SHI6_9BURK</name>
<dbReference type="RefSeq" id="WP_152809987.1">
    <property type="nucleotide sequence ID" value="NZ_WHUF01000013.1"/>
</dbReference>
<dbReference type="EMBL" id="WHUF01000013">
    <property type="protein sequence ID" value="MQA23759.1"/>
    <property type="molecule type" value="Genomic_DNA"/>
</dbReference>
<dbReference type="Pfam" id="PF00583">
    <property type="entry name" value="Acetyltransf_1"/>
    <property type="match status" value="1"/>
</dbReference>
<dbReference type="PROSITE" id="PS51186">
    <property type="entry name" value="GNAT"/>
    <property type="match status" value="1"/>
</dbReference>
<keyword evidence="2" id="KW-0808">Transferase</keyword>
<comment type="caution">
    <text evidence="2">The sequence shown here is derived from an EMBL/GenBank/DDBJ whole genome shotgun (WGS) entry which is preliminary data.</text>
</comment>
<proteinExistence type="predicted"/>
<gene>
    <name evidence="2" type="ORF">GEV01_30005</name>
</gene>
<feature type="domain" description="N-acetyltransferase" evidence="1">
    <location>
        <begin position="4"/>
        <end position="181"/>
    </location>
</feature>
<accession>A0A843SHI6</accession>
<evidence type="ECO:0000313" key="2">
    <source>
        <dbReference type="EMBL" id="MQA23759.1"/>
    </source>
</evidence>
<reference evidence="2 3" key="1">
    <citation type="submission" date="2019-10" db="EMBL/GenBank/DDBJ databases">
        <title>Two novel species isolated from a subtropical stream in China.</title>
        <authorList>
            <person name="Lu H."/>
        </authorList>
    </citation>
    <scope>NUCLEOTIDE SEQUENCE [LARGE SCALE GENOMIC DNA]</scope>
    <source>
        <strain evidence="2 3">FT103W</strain>
    </source>
</reference>
<dbReference type="CDD" id="cd04301">
    <property type="entry name" value="NAT_SF"/>
    <property type="match status" value="1"/>
</dbReference>
<dbReference type="InterPro" id="IPR016181">
    <property type="entry name" value="Acyl_CoA_acyltransferase"/>
</dbReference>
<organism evidence="2 3">
    <name type="scientific">Rugamonas rivuli</name>
    <dbReference type="NCBI Taxonomy" id="2743358"/>
    <lineage>
        <taxon>Bacteria</taxon>
        <taxon>Pseudomonadati</taxon>
        <taxon>Pseudomonadota</taxon>
        <taxon>Betaproteobacteria</taxon>
        <taxon>Burkholderiales</taxon>
        <taxon>Oxalobacteraceae</taxon>
        <taxon>Telluria group</taxon>
        <taxon>Rugamonas</taxon>
    </lineage>
</organism>
<dbReference type="InterPro" id="IPR000182">
    <property type="entry name" value="GNAT_dom"/>
</dbReference>
<sequence>MSQLLIEQLEPAGFSDFLLYLNDHLSDNGQGDNVYFQAQPRADSRYPADKADAFRTGLQTPLDTPGWRRLWLARAADGRIAGHIDLRAHPERYAAHRCLLGIGVDRGFRQQGLGSRLIDHAAQWARASAQLAWIDLQVLSVNTPAIRLYQSKGFVQTGEIPDLFRIDGHSFAYTGMSKRLDTQT</sequence>
<dbReference type="SUPFAM" id="SSF55729">
    <property type="entry name" value="Acyl-CoA N-acyltransferases (Nat)"/>
    <property type="match status" value="1"/>
</dbReference>
<keyword evidence="3" id="KW-1185">Reference proteome</keyword>